<comment type="caution">
    <text evidence="1">The sequence shown here is derived from an EMBL/GenBank/DDBJ whole genome shotgun (WGS) entry which is preliminary data.</text>
</comment>
<reference evidence="1" key="1">
    <citation type="submission" date="2023-04" db="EMBL/GenBank/DDBJ databases">
        <title>Phytophthora fragariaefolia NBRC 109709.</title>
        <authorList>
            <person name="Ichikawa N."/>
            <person name="Sato H."/>
            <person name="Tonouchi N."/>
        </authorList>
    </citation>
    <scope>NUCLEOTIDE SEQUENCE</scope>
    <source>
        <strain evidence="1">NBRC 109709</strain>
    </source>
</reference>
<evidence type="ECO:0000313" key="2">
    <source>
        <dbReference type="Proteomes" id="UP001165121"/>
    </source>
</evidence>
<organism evidence="1 2">
    <name type="scientific">Phytophthora fragariaefolia</name>
    <dbReference type="NCBI Taxonomy" id="1490495"/>
    <lineage>
        <taxon>Eukaryota</taxon>
        <taxon>Sar</taxon>
        <taxon>Stramenopiles</taxon>
        <taxon>Oomycota</taxon>
        <taxon>Peronosporomycetes</taxon>
        <taxon>Peronosporales</taxon>
        <taxon>Peronosporaceae</taxon>
        <taxon>Phytophthora</taxon>
    </lineage>
</organism>
<evidence type="ECO:0000313" key="1">
    <source>
        <dbReference type="EMBL" id="GMF54038.1"/>
    </source>
</evidence>
<sequence>MPRSHNLKSEYNLYDSWIRCIRNYYQGFIGACGGFRSAVTFLNDKKPTSHGINVQAFDSTATNSTKGSVIEVKTVFLKFCTVNAEDQQLFLLWRNTQGIDILKK</sequence>
<accession>A0A9W6Y5G9</accession>
<protein>
    <submittedName>
        <fullName evidence="1">Unnamed protein product</fullName>
    </submittedName>
</protein>
<name>A0A9W6Y5G9_9STRA</name>
<proteinExistence type="predicted"/>
<dbReference type="EMBL" id="BSXT01003440">
    <property type="protein sequence ID" value="GMF54038.1"/>
    <property type="molecule type" value="Genomic_DNA"/>
</dbReference>
<dbReference type="AlphaFoldDB" id="A0A9W6Y5G9"/>
<gene>
    <name evidence="1" type="ORF">Pfra01_002243600</name>
</gene>
<dbReference type="Proteomes" id="UP001165121">
    <property type="component" value="Unassembled WGS sequence"/>
</dbReference>
<keyword evidence="2" id="KW-1185">Reference proteome</keyword>